<dbReference type="GO" id="GO:0016740">
    <property type="term" value="F:transferase activity"/>
    <property type="evidence" value="ECO:0007669"/>
    <property type="project" value="UniProtKB-KW"/>
</dbReference>
<gene>
    <name evidence="2" type="ORF">MMF93_28375</name>
</gene>
<sequence length="736" mass="79263">MSDTPSAARLPAFAGEFEIHLTVDAACPGVASGALAAYAAQRAWKYARIVLDRGRTPDQPMVTLTAEGGLDAVCETARAAARELADAGAPVVRVKIEAAPWASGVPRTDDEGAALGPAYYFEHHVKLLLPQAHSGTGDSGAGDSDTGDSGADSASARLARLVVRHDAHLSRNARRTRADGRREHFVTQRCREVGDETAGRRLNDLLASLSSLRHPILATEREFVVHDSAEALDEGWIAEGGAAVTRPRAYAAAGWRKFGPGPWAAEETVPQRELDEETRAALELPHTLRPVRGGEHVVQRPVFDPSAAHHAKAMRLGDPEFADAERGERWYAARRRALDLALAAVASSGWAEHLVLRGSVLLRAWYGEAARDPGDLDFVVEPPDWQVTDERTERMLGQLAHAAEAISYAAEETSYPAEATSPAAAPHAAAALATCGAVRLDAESAARDEIWTYDRVPGRRLVIPWTAEGLPGGTVQLDFVFNEPLPAPAVRTRVPRPAGAAGEPLTVRAASRGLSLAWKLLWLVSDAYPEGKDLYDAVLLAEDPAVALPFETFRAVFRDVEYGLYDRNPVLLGDLAYAAQSAEWFEFAKEHPHLAGPPDFAHDAPAADWVDRLTTALAPTFAADDGSGAPASRYQLSARWLAPLVARCRTAFADGGIPAVLEWLFATHVPPRSALVVVREVLGSTRHTVDGVLPLLAAFRPPPDPDRPWRRGGWDEQRLREAADALREGTEPPSAS</sequence>
<keyword evidence="3" id="KW-1185">Reference proteome</keyword>
<feature type="compositionally biased region" description="Low complexity" evidence="1">
    <location>
        <begin position="141"/>
        <end position="153"/>
    </location>
</feature>
<proteinExistence type="predicted"/>
<evidence type="ECO:0000256" key="1">
    <source>
        <dbReference type="SAM" id="MobiDB-lite"/>
    </source>
</evidence>
<protein>
    <submittedName>
        <fullName evidence="2">Nucleotidyl transferase AbiEii/AbiGii toxin family protein</fullName>
    </submittedName>
</protein>
<reference evidence="2 3" key="1">
    <citation type="journal article" date="2023" name="Microbiol. Spectr.">
        <title>Synergy between Genome Mining, Metabolomics, and Bioinformatics Uncovers Antibacterial Chlorinated Carbazole Alkaloids and Their Biosynthetic Gene Cluster from Streptomyces tubbatahanensis sp. nov., a Novel Actinomycete Isolated from Sulu Sea, Philippines.</title>
        <authorList>
            <person name="Tenebro C.P."/>
            <person name="Trono D.J.V.L."/>
            <person name="Balida L.A.P."/>
            <person name="Bayog L.K.A."/>
            <person name="Bruna J.R."/>
            <person name="Sabido E.M."/>
            <person name="Caspe D.P.C."/>
            <person name="de Los Santos E.L.C."/>
            <person name="Saludes J.P."/>
            <person name="Dalisay D.S."/>
        </authorList>
    </citation>
    <scope>NUCLEOTIDE SEQUENCE [LARGE SCALE GENOMIC DNA]</scope>
    <source>
        <strain evidence="2 3">DSD3025</strain>
    </source>
</reference>
<feature type="region of interest" description="Disordered" evidence="1">
    <location>
        <begin position="131"/>
        <end position="153"/>
    </location>
</feature>
<evidence type="ECO:0000313" key="2">
    <source>
        <dbReference type="EMBL" id="UNS99940.1"/>
    </source>
</evidence>
<evidence type="ECO:0000313" key="3">
    <source>
        <dbReference type="Proteomes" id="UP001202244"/>
    </source>
</evidence>
<dbReference type="Proteomes" id="UP001202244">
    <property type="component" value="Chromosome"/>
</dbReference>
<dbReference type="Pfam" id="PF08843">
    <property type="entry name" value="AbiEii"/>
    <property type="match status" value="1"/>
</dbReference>
<accession>A0ABY3Y013</accession>
<organism evidence="2 3">
    <name type="scientific">Streptomyces tubbatahanensis</name>
    <dbReference type="NCBI Taxonomy" id="2923272"/>
    <lineage>
        <taxon>Bacteria</taxon>
        <taxon>Bacillati</taxon>
        <taxon>Actinomycetota</taxon>
        <taxon>Actinomycetes</taxon>
        <taxon>Kitasatosporales</taxon>
        <taxon>Streptomycetaceae</taxon>
        <taxon>Streptomyces</taxon>
    </lineage>
</organism>
<dbReference type="InterPro" id="IPR014942">
    <property type="entry name" value="AbiEii"/>
</dbReference>
<keyword evidence="2" id="KW-0808">Transferase</keyword>
<dbReference type="RefSeq" id="WP_242755933.1">
    <property type="nucleotide sequence ID" value="NZ_CP093846.1"/>
</dbReference>
<dbReference type="EMBL" id="CP093846">
    <property type="protein sequence ID" value="UNS99940.1"/>
    <property type="molecule type" value="Genomic_DNA"/>
</dbReference>
<name>A0ABY3Y013_9ACTN</name>